<comment type="caution">
    <text evidence="17">The sequence shown here is derived from an EMBL/GenBank/DDBJ whole genome shotgun (WGS) entry which is preliminary data.</text>
</comment>
<feature type="domain" description="S-adenosylmethionine synthetase C-terminal" evidence="16">
    <location>
        <begin position="247"/>
        <end position="385"/>
    </location>
</feature>
<dbReference type="GO" id="GO:0004478">
    <property type="term" value="F:methionine adenosyltransferase activity"/>
    <property type="evidence" value="ECO:0007669"/>
    <property type="project" value="UniProtKB-UniRule"/>
</dbReference>
<dbReference type="Pfam" id="PF02772">
    <property type="entry name" value="S-AdoMet_synt_M"/>
    <property type="match status" value="1"/>
</dbReference>
<feature type="binding site" description="in other chain" evidence="11">
    <location>
        <begin position="175"/>
        <end position="177"/>
    </location>
    <ligand>
        <name>ATP</name>
        <dbReference type="ChEBI" id="CHEBI:30616"/>
        <note>ligand shared between two neighboring subunits</note>
    </ligand>
</feature>
<dbReference type="GO" id="GO:0006556">
    <property type="term" value="P:S-adenosylmethionine biosynthetic process"/>
    <property type="evidence" value="ECO:0007669"/>
    <property type="project" value="UniProtKB-UniRule"/>
</dbReference>
<evidence type="ECO:0000313" key="18">
    <source>
        <dbReference type="Proteomes" id="UP000475214"/>
    </source>
</evidence>
<comment type="subcellular location">
    <subcellularLocation>
        <location evidence="11 12">Cytoplasm</location>
    </subcellularLocation>
</comment>
<evidence type="ECO:0000256" key="2">
    <source>
        <dbReference type="ARBA" id="ARBA00009685"/>
    </source>
</evidence>
<comment type="catalytic activity">
    <reaction evidence="11">
        <text>L-methionine + ATP + H2O = S-adenosyl-L-methionine + phosphate + diphosphate</text>
        <dbReference type="Rhea" id="RHEA:21080"/>
        <dbReference type="ChEBI" id="CHEBI:15377"/>
        <dbReference type="ChEBI" id="CHEBI:30616"/>
        <dbReference type="ChEBI" id="CHEBI:33019"/>
        <dbReference type="ChEBI" id="CHEBI:43474"/>
        <dbReference type="ChEBI" id="CHEBI:57844"/>
        <dbReference type="ChEBI" id="CHEBI:59789"/>
        <dbReference type="EC" id="2.5.1.6"/>
    </reaction>
</comment>
<feature type="domain" description="S-adenosylmethionine synthetase central" evidence="15">
    <location>
        <begin position="126"/>
        <end position="244"/>
    </location>
</feature>
<feature type="binding site" description="in other chain" evidence="11">
    <location>
        <position position="57"/>
    </location>
    <ligand>
        <name>L-methionine</name>
        <dbReference type="ChEBI" id="CHEBI:57844"/>
        <note>ligand shared between two neighboring subunits</note>
    </ligand>
</feature>
<evidence type="ECO:0000256" key="10">
    <source>
        <dbReference type="ARBA" id="ARBA00022958"/>
    </source>
</evidence>
<dbReference type="InterPro" id="IPR022631">
    <property type="entry name" value="ADOMET_SYNTHASE_CS"/>
</dbReference>
<dbReference type="GO" id="GO:0006730">
    <property type="term" value="P:one-carbon metabolic process"/>
    <property type="evidence" value="ECO:0007669"/>
    <property type="project" value="UniProtKB-KW"/>
</dbReference>
<feature type="binding site" description="in other chain" evidence="11">
    <location>
        <begin position="258"/>
        <end position="259"/>
    </location>
    <ligand>
        <name>ATP</name>
        <dbReference type="ChEBI" id="CHEBI:30616"/>
        <note>ligand shared between two neighboring subunits</note>
    </ligand>
</feature>
<dbReference type="FunFam" id="3.30.300.10:FF:000006">
    <property type="entry name" value="S-adenosylmethionine synthase"/>
    <property type="match status" value="1"/>
</dbReference>
<feature type="region of interest" description="Flexible loop" evidence="11">
    <location>
        <begin position="100"/>
        <end position="110"/>
    </location>
</feature>
<evidence type="ECO:0000256" key="8">
    <source>
        <dbReference type="ARBA" id="ARBA00022840"/>
    </source>
</evidence>
<dbReference type="NCBIfam" id="TIGR01034">
    <property type="entry name" value="metK"/>
    <property type="match status" value="1"/>
</dbReference>
<keyword evidence="3 11" id="KW-0963">Cytoplasm</keyword>
<feature type="binding site" evidence="11">
    <location>
        <position position="44"/>
    </location>
    <ligand>
        <name>K(+)</name>
        <dbReference type="ChEBI" id="CHEBI:29103"/>
    </ligand>
</feature>
<protein>
    <recommendedName>
        <fullName evidence="11">S-adenosylmethionine synthase</fullName>
        <shortName evidence="11">AdoMet synthase</shortName>
        <ecNumber evidence="11">2.5.1.6</ecNumber>
    </recommendedName>
    <alternativeName>
        <fullName evidence="11">MAT</fullName>
    </alternativeName>
    <alternativeName>
        <fullName evidence="11">Methionine adenosyltransferase</fullName>
    </alternativeName>
</protein>
<evidence type="ECO:0000259" key="14">
    <source>
        <dbReference type="Pfam" id="PF00438"/>
    </source>
</evidence>
<feature type="binding site" evidence="11">
    <location>
        <position position="252"/>
    </location>
    <ligand>
        <name>L-methionine</name>
        <dbReference type="ChEBI" id="CHEBI:57844"/>
        <note>ligand shared between two neighboring subunits</note>
    </ligand>
</feature>
<keyword evidence="8 11" id="KW-0067">ATP-binding</keyword>
<dbReference type="InterPro" id="IPR022630">
    <property type="entry name" value="S-AdoMet_synt_C"/>
</dbReference>
<dbReference type="GO" id="GO:0005524">
    <property type="term" value="F:ATP binding"/>
    <property type="evidence" value="ECO:0007669"/>
    <property type="project" value="UniProtKB-UniRule"/>
</dbReference>
<feature type="binding site" description="in other chain" evidence="11">
    <location>
        <position position="283"/>
    </location>
    <ligand>
        <name>L-methionine</name>
        <dbReference type="ChEBI" id="CHEBI:57844"/>
        <note>ligand shared between two neighboring subunits</note>
    </ligand>
</feature>
<evidence type="ECO:0000259" key="15">
    <source>
        <dbReference type="Pfam" id="PF02772"/>
    </source>
</evidence>
<dbReference type="UniPathway" id="UPA00315">
    <property type="reaction ID" value="UER00080"/>
</dbReference>
<evidence type="ECO:0000256" key="4">
    <source>
        <dbReference type="ARBA" id="ARBA00022563"/>
    </source>
</evidence>
<keyword evidence="9 11" id="KW-0460">Magnesium</keyword>
<dbReference type="SUPFAM" id="SSF55973">
    <property type="entry name" value="S-adenosylmethionine synthetase"/>
    <property type="match status" value="3"/>
</dbReference>
<keyword evidence="10 11" id="KW-0630">Potassium</keyword>
<feature type="binding site" evidence="11">
    <location>
        <position position="252"/>
    </location>
    <ligand>
        <name>ATP</name>
        <dbReference type="ChEBI" id="CHEBI:30616"/>
        <note>ligand shared between two neighboring subunits</note>
    </ligand>
</feature>
<feature type="binding site" description="in other chain" evidence="11">
    <location>
        <position position="16"/>
    </location>
    <ligand>
        <name>ATP</name>
        <dbReference type="ChEBI" id="CHEBI:30616"/>
        <note>ligand shared between two neighboring subunits</note>
    </ligand>
</feature>
<dbReference type="AlphaFoldDB" id="A0A6L9S9M6"/>
<comment type="cofactor">
    <cofactor evidence="11">
        <name>Mg(2+)</name>
        <dbReference type="ChEBI" id="CHEBI:18420"/>
    </cofactor>
    <text evidence="11">Binds 2 divalent ions per subunit.</text>
</comment>
<comment type="subunit">
    <text evidence="11">Homotetramer; dimer of dimers.</text>
</comment>
<comment type="pathway">
    <text evidence="1 11">Amino-acid biosynthesis; S-adenosyl-L-methionine biosynthesis; S-adenosyl-L-methionine from L-methionine: step 1/1.</text>
</comment>
<dbReference type="InterPro" id="IPR022629">
    <property type="entry name" value="S-AdoMet_synt_central"/>
</dbReference>
<comment type="similarity">
    <text evidence="2 11 13">Belongs to the AdoMet synthase family.</text>
</comment>
<dbReference type="InterPro" id="IPR022636">
    <property type="entry name" value="S-AdoMet_synthetase_sfam"/>
</dbReference>
<evidence type="ECO:0000256" key="6">
    <source>
        <dbReference type="ARBA" id="ARBA00022723"/>
    </source>
</evidence>
<dbReference type="GO" id="GO:0000287">
    <property type="term" value="F:magnesium ion binding"/>
    <property type="evidence" value="ECO:0007669"/>
    <property type="project" value="UniProtKB-UniRule"/>
</dbReference>
<accession>A0A6L9S9M6</accession>
<keyword evidence="4 11" id="KW-0554">One-carbon metabolism</keyword>
<name>A0A6L9S9M6_9ACTN</name>
<sequence>MAYRRLFTSESVTEGHPDKMADAISDSILDALLAQDPKSRVACETLITTGQVHIAGEITTEAYVDMPSIVRERILEIGYDSSAKGFDGASCGVNIAIDAQSPDIAQGVDTAFEKRVEGSDDEIASQGAGDQGLMFGFACTETPELMPLPIALAHRLSKQLTDVRKQGALPYLRPDGKTQVTVEYEDGKPVRLDTVVVSSQHAADIDLEAMLTPDIRDQVMRPQIEALGLDTSTTRLLVNPTGRFVTGGPVGDAGLTGRKIIVDTYGGYARHGGGAFSGKDPSKVDRSAAYALRWVAKNAVAAGLADKIEVQSAYAIGKAAPVGLFIETFGTEKVDPAKIQLAIEEVFDLRPGAIVRDLELLQPIYAPTAAYGHFGRDDLDVPWERTNRVEELKAAARV</sequence>
<dbReference type="PANTHER" id="PTHR11964">
    <property type="entry name" value="S-ADENOSYLMETHIONINE SYNTHETASE"/>
    <property type="match status" value="1"/>
</dbReference>
<dbReference type="InterPro" id="IPR022628">
    <property type="entry name" value="S-AdoMet_synt_N"/>
</dbReference>
<evidence type="ECO:0000256" key="1">
    <source>
        <dbReference type="ARBA" id="ARBA00005224"/>
    </source>
</evidence>
<comment type="function">
    <text evidence="11">Catalyzes the formation of S-adenosylmethionine (AdoMet) from methionine and ATP. The overall synthetic reaction is composed of two sequential steps, AdoMet formation and the subsequent tripolyphosphate hydrolysis which occurs prior to release of AdoMet from the enzyme.</text>
</comment>
<keyword evidence="18" id="KW-1185">Reference proteome</keyword>
<dbReference type="CDD" id="cd18079">
    <property type="entry name" value="S-AdoMet_synt"/>
    <property type="match status" value="1"/>
</dbReference>
<dbReference type="Pfam" id="PF02773">
    <property type="entry name" value="S-AdoMet_synt_C"/>
    <property type="match status" value="1"/>
</dbReference>
<evidence type="ECO:0000256" key="9">
    <source>
        <dbReference type="ARBA" id="ARBA00022842"/>
    </source>
</evidence>
<dbReference type="RefSeq" id="WP_163739679.1">
    <property type="nucleotide sequence ID" value="NZ_JAAGOA010000011.1"/>
</dbReference>
<dbReference type="GO" id="GO:0005737">
    <property type="term" value="C:cytoplasm"/>
    <property type="evidence" value="ECO:0007669"/>
    <property type="project" value="UniProtKB-SubCell"/>
</dbReference>
<evidence type="ECO:0000256" key="5">
    <source>
        <dbReference type="ARBA" id="ARBA00022679"/>
    </source>
</evidence>
<dbReference type="PROSITE" id="PS00377">
    <property type="entry name" value="ADOMET_SYNTHASE_2"/>
    <property type="match status" value="1"/>
</dbReference>
<feature type="binding site" evidence="11">
    <location>
        <position position="279"/>
    </location>
    <ligand>
        <name>ATP</name>
        <dbReference type="ChEBI" id="CHEBI:30616"/>
        <note>ligand shared between two neighboring subunits</note>
    </ligand>
</feature>
<keyword evidence="5 11" id="KW-0808">Transferase</keyword>
<feature type="domain" description="S-adenosylmethionine synthetase N-terminal" evidence="14">
    <location>
        <begin position="5"/>
        <end position="102"/>
    </location>
</feature>
<evidence type="ECO:0000259" key="16">
    <source>
        <dbReference type="Pfam" id="PF02773"/>
    </source>
</evidence>
<proteinExistence type="inferred from homology"/>
<dbReference type="EMBL" id="JAAGOA010000011">
    <property type="protein sequence ID" value="NEE01743.1"/>
    <property type="molecule type" value="Genomic_DNA"/>
</dbReference>
<reference evidence="17 18" key="1">
    <citation type="submission" date="2020-02" db="EMBL/GenBank/DDBJ databases">
        <authorList>
            <person name="Li X.-J."/>
            <person name="Han X.-M."/>
        </authorList>
    </citation>
    <scope>NUCLEOTIDE SEQUENCE [LARGE SCALE GENOMIC DNA]</scope>
    <source>
        <strain evidence="17 18">CCTCC AB 2017055</strain>
    </source>
</reference>
<dbReference type="Gene3D" id="3.30.300.10">
    <property type="match status" value="3"/>
</dbReference>
<dbReference type="Pfam" id="PF00438">
    <property type="entry name" value="S-AdoMet_synt_N"/>
    <property type="match status" value="1"/>
</dbReference>
<feature type="binding site" description="in other chain" evidence="11">
    <location>
        <begin position="243"/>
        <end position="244"/>
    </location>
    <ligand>
        <name>ATP</name>
        <dbReference type="ChEBI" id="CHEBI:30616"/>
        <note>ligand shared between two neighboring subunits</note>
    </ligand>
</feature>
<evidence type="ECO:0000256" key="11">
    <source>
        <dbReference type="HAMAP-Rule" id="MF_00086"/>
    </source>
</evidence>
<evidence type="ECO:0000256" key="12">
    <source>
        <dbReference type="RuleBase" id="RU000542"/>
    </source>
</evidence>
<feature type="binding site" evidence="11">
    <location>
        <position position="18"/>
    </location>
    <ligand>
        <name>Mg(2+)</name>
        <dbReference type="ChEBI" id="CHEBI:18420"/>
    </ligand>
</feature>
<evidence type="ECO:0000256" key="7">
    <source>
        <dbReference type="ARBA" id="ARBA00022741"/>
    </source>
</evidence>
<evidence type="ECO:0000313" key="17">
    <source>
        <dbReference type="EMBL" id="NEE01743.1"/>
    </source>
</evidence>
<dbReference type="HAMAP" id="MF_00086">
    <property type="entry name" value="S_AdoMet_synth1"/>
    <property type="match status" value="1"/>
</dbReference>
<organism evidence="17 18">
    <name type="scientific">Phytoactinopolyspora halotolerans</name>
    <dbReference type="NCBI Taxonomy" id="1981512"/>
    <lineage>
        <taxon>Bacteria</taxon>
        <taxon>Bacillati</taxon>
        <taxon>Actinomycetota</taxon>
        <taxon>Actinomycetes</taxon>
        <taxon>Jiangellales</taxon>
        <taxon>Jiangellaceae</taxon>
        <taxon>Phytoactinopolyspora</taxon>
    </lineage>
</organism>
<comment type="cofactor">
    <cofactor evidence="11">
        <name>K(+)</name>
        <dbReference type="ChEBI" id="CHEBI:29103"/>
    </cofactor>
    <text evidence="11">Binds 1 potassium ion per subunit.</text>
</comment>
<dbReference type="EC" id="2.5.1.6" evidence="11"/>
<evidence type="ECO:0000256" key="3">
    <source>
        <dbReference type="ARBA" id="ARBA00022490"/>
    </source>
</evidence>
<keyword evidence="7 11" id="KW-0547">Nucleotide-binding</keyword>
<gene>
    <name evidence="11" type="primary">metK</name>
    <name evidence="17" type="ORF">G1H10_16340</name>
</gene>
<dbReference type="Proteomes" id="UP000475214">
    <property type="component" value="Unassembled WGS sequence"/>
</dbReference>
<dbReference type="PIRSF" id="PIRSF000497">
    <property type="entry name" value="MAT"/>
    <property type="match status" value="1"/>
</dbReference>
<dbReference type="PROSITE" id="PS00376">
    <property type="entry name" value="ADOMET_SYNTHASE_1"/>
    <property type="match status" value="1"/>
</dbReference>
<feature type="binding site" evidence="11">
    <location>
        <position position="275"/>
    </location>
    <ligand>
        <name>ATP</name>
        <dbReference type="ChEBI" id="CHEBI:30616"/>
        <note>ligand shared between two neighboring subunits</note>
    </ligand>
</feature>
<keyword evidence="6 11" id="KW-0479">Metal-binding</keyword>
<feature type="binding site" description="in other chain" evidence="11">
    <location>
        <position position="100"/>
    </location>
    <ligand>
        <name>L-methionine</name>
        <dbReference type="ChEBI" id="CHEBI:57844"/>
        <note>ligand shared between two neighboring subunits</note>
    </ligand>
</feature>
<evidence type="ECO:0000256" key="13">
    <source>
        <dbReference type="RuleBase" id="RU004462"/>
    </source>
</evidence>
<dbReference type="InterPro" id="IPR002133">
    <property type="entry name" value="S-AdoMet_synthetase"/>
</dbReference>